<organism evidence="2 3">
    <name type="scientific">Luteolibacter flavescens</name>
    <dbReference type="NCBI Taxonomy" id="1859460"/>
    <lineage>
        <taxon>Bacteria</taxon>
        <taxon>Pseudomonadati</taxon>
        <taxon>Verrucomicrobiota</taxon>
        <taxon>Verrucomicrobiia</taxon>
        <taxon>Verrucomicrobiales</taxon>
        <taxon>Verrucomicrobiaceae</taxon>
        <taxon>Luteolibacter</taxon>
    </lineage>
</organism>
<keyword evidence="1" id="KW-1133">Transmembrane helix</keyword>
<dbReference type="EMBL" id="JAPDDS010000002">
    <property type="protein sequence ID" value="MCW1884112.1"/>
    <property type="molecule type" value="Genomic_DNA"/>
</dbReference>
<reference evidence="2 3" key="1">
    <citation type="submission" date="2022-10" db="EMBL/GenBank/DDBJ databases">
        <title>Luteolibacter flavescens strain MCCC 1K03193, whole genome shotgun sequencing project.</title>
        <authorList>
            <person name="Zhao G."/>
            <person name="Shen L."/>
        </authorList>
    </citation>
    <scope>NUCLEOTIDE SEQUENCE [LARGE SCALE GENOMIC DNA]</scope>
    <source>
        <strain evidence="2 3">MCCC 1K03193</strain>
    </source>
</reference>
<evidence type="ECO:0000313" key="3">
    <source>
        <dbReference type="Proteomes" id="UP001207930"/>
    </source>
</evidence>
<keyword evidence="3" id="KW-1185">Reference proteome</keyword>
<keyword evidence="1" id="KW-0812">Transmembrane</keyword>
<dbReference type="Proteomes" id="UP001207930">
    <property type="component" value="Unassembled WGS sequence"/>
</dbReference>
<gene>
    <name evidence="2" type="ORF">OKA04_05180</name>
</gene>
<evidence type="ECO:0000256" key="1">
    <source>
        <dbReference type="SAM" id="Phobius"/>
    </source>
</evidence>
<sequence>MKAIAGLALAMACFILAIAGFWDLAGVKLIWAAFAVALVVSGSITIEWAHRRRAFRKAGYEVICEADRGFLYREICNGSVRELRLPGDLIEVGHEVYTRLSRQEWEQRVPDWARHRQLEIEARILENPDFRPEGY</sequence>
<keyword evidence="1" id="KW-0472">Membrane</keyword>
<protein>
    <submittedName>
        <fullName evidence="2">Uncharacterized protein</fullName>
    </submittedName>
</protein>
<accession>A0ABT3FKM6</accession>
<name>A0ABT3FKM6_9BACT</name>
<proteinExistence type="predicted"/>
<comment type="caution">
    <text evidence="2">The sequence shown here is derived from an EMBL/GenBank/DDBJ whole genome shotgun (WGS) entry which is preliminary data.</text>
</comment>
<evidence type="ECO:0000313" key="2">
    <source>
        <dbReference type="EMBL" id="MCW1884112.1"/>
    </source>
</evidence>
<feature type="transmembrane region" description="Helical" evidence="1">
    <location>
        <begin position="29"/>
        <end position="49"/>
    </location>
</feature>
<dbReference type="RefSeq" id="WP_264500072.1">
    <property type="nucleotide sequence ID" value="NZ_JAPDDS010000002.1"/>
</dbReference>